<dbReference type="InterPro" id="IPR050188">
    <property type="entry name" value="RluA_PseudoU_synthase"/>
</dbReference>
<dbReference type="PROSITE" id="PS50889">
    <property type="entry name" value="S4"/>
    <property type="match status" value="1"/>
</dbReference>
<keyword evidence="5" id="KW-0694">RNA-binding</keyword>
<dbReference type="GO" id="GO:0120159">
    <property type="term" value="F:rRNA pseudouridine synthase activity"/>
    <property type="evidence" value="ECO:0007669"/>
    <property type="project" value="UniProtKB-ARBA"/>
</dbReference>
<dbReference type="PANTHER" id="PTHR21600">
    <property type="entry name" value="MITOCHONDRIAL RNA PSEUDOURIDINE SYNTHASE"/>
    <property type="match status" value="1"/>
</dbReference>
<dbReference type="PROSITE" id="PS01129">
    <property type="entry name" value="PSI_RLU"/>
    <property type="match status" value="1"/>
</dbReference>
<dbReference type="AlphaFoldDB" id="A0AAU7E6L6"/>
<evidence type="ECO:0000256" key="1">
    <source>
        <dbReference type="ARBA" id="ARBA00000073"/>
    </source>
</evidence>
<protein>
    <recommendedName>
        <fullName evidence="6">Pseudouridine synthase</fullName>
        <ecNumber evidence="6">5.4.99.-</ecNumber>
    </recommendedName>
</protein>
<gene>
    <name evidence="8" type="ORF">AAH949_07075</name>
</gene>
<dbReference type="PANTHER" id="PTHR21600:SF44">
    <property type="entry name" value="RIBOSOMAL LARGE SUBUNIT PSEUDOURIDINE SYNTHASE D"/>
    <property type="match status" value="1"/>
</dbReference>
<dbReference type="SUPFAM" id="SSF55174">
    <property type="entry name" value="Alpha-L RNA-binding motif"/>
    <property type="match status" value="1"/>
</dbReference>
<dbReference type="GO" id="GO:0000455">
    <property type="term" value="P:enzyme-directed rRNA pseudouridine synthesis"/>
    <property type="evidence" value="ECO:0007669"/>
    <property type="project" value="UniProtKB-ARBA"/>
</dbReference>
<feature type="active site" evidence="4">
    <location>
        <position position="134"/>
    </location>
</feature>
<comment type="catalytic activity">
    <reaction evidence="1 6">
        <text>a uridine in RNA = a pseudouridine in RNA</text>
        <dbReference type="Rhea" id="RHEA:48348"/>
        <dbReference type="Rhea" id="RHEA-COMP:12068"/>
        <dbReference type="Rhea" id="RHEA-COMP:12069"/>
        <dbReference type="ChEBI" id="CHEBI:65314"/>
        <dbReference type="ChEBI" id="CHEBI:65315"/>
    </reaction>
</comment>
<evidence type="ECO:0000313" key="8">
    <source>
        <dbReference type="EMBL" id="XBJ28846.1"/>
    </source>
</evidence>
<dbReference type="SUPFAM" id="SSF55120">
    <property type="entry name" value="Pseudouridine synthase"/>
    <property type="match status" value="1"/>
</dbReference>
<dbReference type="NCBIfam" id="TIGR00005">
    <property type="entry name" value="rluA_subfam"/>
    <property type="match status" value="1"/>
</dbReference>
<evidence type="ECO:0000259" key="7">
    <source>
        <dbReference type="SMART" id="SM00363"/>
    </source>
</evidence>
<dbReference type="Pfam" id="PF01479">
    <property type="entry name" value="S4"/>
    <property type="match status" value="1"/>
</dbReference>
<dbReference type="RefSeq" id="WP_348518339.1">
    <property type="nucleotide sequence ID" value="NZ_CP155620.1"/>
</dbReference>
<dbReference type="CDD" id="cd02869">
    <property type="entry name" value="PseudoU_synth_RluA_like"/>
    <property type="match status" value="1"/>
</dbReference>
<dbReference type="Gene3D" id="3.10.290.10">
    <property type="entry name" value="RNA-binding S4 domain"/>
    <property type="match status" value="1"/>
</dbReference>
<dbReference type="CDD" id="cd00165">
    <property type="entry name" value="S4"/>
    <property type="match status" value="1"/>
</dbReference>
<evidence type="ECO:0000256" key="6">
    <source>
        <dbReference type="RuleBase" id="RU362028"/>
    </source>
</evidence>
<comment type="similarity">
    <text evidence="2 6">Belongs to the pseudouridine synthase RluA family.</text>
</comment>
<dbReference type="Gene3D" id="3.30.2350.10">
    <property type="entry name" value="Pseudouridine synthase"/>
    <property type="match status" value="1"/>
</dbReference>
<proteinExistence type="inferred from homology"/>
<reference evidence="8" key="1">
    <citation type="submission" date="2024-05" db="EMBL/GenBank/DDBJ databases">
        <title>Campylobacter coli isolated from environmental waters in Slovenia.</title>
        <authorList>
            <person name="Zautner A.E."/>
            <person name="Bunk B."/>
            <person name="Riedel T."/>
            <person name="Sproeer C."/>
        </authorList>
    </citation>
    <scope>NUCLEOTIDE SEQUENCE</scope>
    <source>
        <strain evidence="8">CCS1377</strain>
    </source>
</reference>
<dbReference type="InterPro" id="IPR002942">
    <property type="entry name" value="S4_RNA-bd"/>
</dbReference>
<dbReference type="EC" id="5.4.99.-" evidence="6"/>
<feature type="domain" description="RNA-binding S4" evidence="7">
    <location>
        <begin position="10"/>
        <end position="67"/>
    </location>
</feature>
<dbReference type="InterPro" id="IPR006145">
    <property type="entry name" value="PsdUridine_synth_RsuA/RluA"/>
</dbReference>
<organism evidence="8">
    <name type="scientific">Campylobacter sp. CCS1377</name>
    <dbReference type="NCBI Taxonomy" id="3158229"/>
    <lineage>
        <taxon>Bacteria</taxon>
        <taxon>Pseudomonadati</taxon>
        <taxon>Campylobacterota</taxon>
        <taxon>Epsilonproteobacteria</taxon>
        <taxon>Campylobacterales</taxon>
        <taxon>Campylobacteraceae</taxon>
        <taxon>Campylobacter</taxon>
    </lineage>
</organism>
<evidence type="ECO:0000256" key="2">
    <source>
        <dbReference type="ARBA" id="ARBA00010876"/>
    </source>
</evidence>
<name>A0AAU7E6L6_9BACT</name>
<evidence type="ECO:0000256" key="3">
    <source>
        <dbReference type="ARBA" id="ARBA00023235"/>
    </source>
</evidence>
<keyword evidence="3 6" id="KW-0413">Isomerase</keyword>
<dbReference type="EMBL" id="CP155620">
    <property type="protein sequence ID" value="XBJ28846.1"/>
    <property type="molecule type" value="Genomic_DNA"/>
</dbReference>
<dbReference type="GO" id="GO:0003723">
    <property type="term" value="F:RNA binding"/>
    <property type="evidence" value="ECO:0007669"/>
    <property type="project" value="UniProtKB-KW"/>
</dbReference>
<evidence type="ECO:0000256" key="5">
    <source>
        <dbReference type="PROSITE-ProRule" id="PRU00182"/>
    </source>
</evidence>
<dbReference type="InterPro" id="IPR006225">
    <property type="entry name" value="PsdUridine_synth_RluC/D"/>
</dbReference>
<sequence>MQNFSVDSCVRLDVFLAKKLNQSRNQVSMLIKDNHIKVNNQIQNKASFVLKIDDEISVQFPKAKEIQSDFEPKFDIEILYEDEYLLVLNKPPLLTVHGASSVKEATLVDWLMSKNYVLSTLNGINRAGLVHRLDKGTSGAIVIAKDNHTHQKLSEQLQDKSMGRYYLALIDLPLKEDKIIAQKALARSLHNRMKKISVEFSEENLKKFGSLKNAKTAFINLLSAQGVNLIAAKLFTGRTHQIRAHLADLNRHILGDELYGYKGKEKFTRVMLHAYFVYFFHPKTKEKLYIKAPLFDDFDTILKKNYKGEENEKISLEFITRTFGTFV</sequence>
<evidence type="ECO:0000256" key="4">
    <source>
        <dbReference type="PIRSR" id="PIRSR606225-1"/>
    </source>
</evidence>
<dbReference type="InterPro" id="IPR036986">
    <property type="entry name" value="S4_RNA-bd_sf"/>
</dbReference>
<dbReference type="InterPro" id="IPR020103">
    <property type="entry name" value="PsdUridine_synth_cat_dom_sf"/>
</dbReference>
<comment type="function">
    <text evidence="6">Responsible for synthesis of pseudouridine from uracil.</text>
</comment>
<dbReference type="InterPro" id="IPR006224">
    <property type="entry name" value="PsdUridine_synth_RluA-like_CS"/>
</dbReference>
<accession>A0AAU7E6L6</accession>
<dbReference type="SMART" id="SM00363">
    <property type="entry name" value="S4"/>
    <property type="match status" value="1"/>
</dbReference>
<dbReference type="Pfam" id="PF00849">
    <property type="entry name" value="PseudoU_synth_2"/>
    <property type="match status" value="1"/>
</dbReference>